<name>A0A0D2J0B0_9BACT</name>
<evidence type="ECO:0000256" key="2">
    <source>
        <dbReference type="SAM" id="MobiDB-lite"/>
    </source>
</evidence>
<accession>A0A0D2J0B0</accession>
<dbReference type="RefSeq" id="WP_044351732.1">
    <property type="nucleotide sequence ID" value="NZ_AZAC01000046.1"/>
</dbReference>
<evidence type="ECO:0000256" key="1">
    <source>
        <dbReference type="ARBA" id="ARBA00023014"/>
    </source>
</evidence>
<dbReference type="EMBL" id="AZAC01000046">
    <property type="protein sequence ID" value="KIX11674.1"/>
    <property type="molecule type" value="Genomic_DNA"/>
</dbReference>
<dbReference type="Proteomes" id="UP000032233">
    <property type="component" value="Unassembled WGS sequence"/>
</dbReference>
<organism evidence="3 4">
    <name type="scientific">Dethiosulfatarculus sandiegensis</name>
    <dbReference type="NCBI Taxonomy" id="1429043"/>
    <lineage>
        <taxon>Bacteria</taxon>
        <taxon>Pseudomonadati</taxon>
        <taxon>Thermodesulfobacteriota</taxon>
        <taxon>Desulfarculia</taxon>
        <taxon>Desulfarculales</taxon>
        <taxon>Desulfarculaceae</taxon>
        <taxon>Dethiosulfatarculus</taxon>
    </lineage>
</organism>
<keyword evidence="1" id="KW-0479">Metal-binding</keyword>
<dbReference type="PROSITE" id="PS51318">
    <property type="entry name" value="TAT"/>
    <property type="match status" value="1"/>
</dbReference>
<reference evidence="3 4" key="1">
    <citation type="submission" date="2013-11" db="EMBL/GenBank/DDBJ databases">
        <title>Metagenomic analysis of a methanogenic consortium involved in long chain n-alkane degradation.</title>
        <authorList>
            <person name="Davidova I.A."/>
            <person name="Callaghan A.V."/>
            <person name="Wawrik B."/>
            <person name="Pruitt S."/>
            <person name="Marks C."/>
            <person name="Duncan K.E."/>
            <person name="Suflita J.M."/>
        </authorList>
    </citation>
    <scope>NUCLEOTIDE SEQUENCE [LARGE SCALE GENOMIC DNA]</scope>
    <source>
        <strain evidence="3 4">SPR</strain>
    </source>
</reference>
<dbReference type="GO" id="GO:0051536">
    <property type="term" value="F:iron-sulfur cluster binding"/>
    <property type="evidence" value="ECO:0007669"/>
    <property type="project" value="UniProtKB-KW"/>
</dbReference>
<dbReference type="SUPFAM" id="SSF89260">
    <property type="entry name" value="Collagen-binding domain"/>
    <property type="match status" value="1"/>
</dbReference>
<evidence type="ECO:0000313" key="4">
    <source>
        <dbReference type="Proteomes" id="UP000032233"/>
    </source>
</evidence>
<keyword evidence="1" id="KW-0408">Iron</keyword>
<protein>
    <submittedName>
        <fullName evidence="3">Uncharacterized protein</fullName>
    </submittedName>
</protein>
<dbReference type="AlphaFoldDB" id="A0A0D2J0B0"/>
<comment type="caution">
    <text evidence="3">The sequence shown here is derived from an EMBL/GenBank/DDBJ whole genome shotgun (WGS) entry which is preliminary data.</text>
</comment>
<dbReference type="InterPro" id="IPR006311">
    <property type="entry name" value="TAT_signal"/>
</dbReference>
<keyword evidence="1" id="KW-0411">Iron-sulfur</keyword>
<keyword evidence="4" id="KW-1185">Reference proteome</keyword>
<sequence length="182" mass="20272">MEDTTNCEKTTQTQNTTPSRRNFIRKAGAAAFVAPVVASYLVSDLVKSAKAQEEYGTKDEEPEEPEDNEISMLNNTFATPTYRQFPGHEEFSFKVKGKTKLTINVWGFQSEGIERIGLKAPSSAWFYRSGSGFRATIEKSVSEKGTYYIDVEYMGEGELYVRVVAEGADMIEDLRSLGGGYV</sequence>
<evidence type="ECO:0000313" key="3">
    <source>
        <dbReference type="EMBL" id="KIX11674.1"/>
    </source>
</evidence>
<feature type="region of interest" description="Disordered" evidence="2">
    <location>
        <begin position="1"/>
        <end position="21"/>
    </location>
</feature>
<feature type="compositionally biased region" description="Polar residues" evidence="2">
    <location>
        <begin position="7"/>
        <end position="20"/>
    </location>
</feature>
<dbReference type="InParanoid" id="A0A0D2J0B0"/>
<proteinExistence type="predicted"/>
<gene>
    <name evidence="3" type="ORF">X474_23055</name>
</gene>